<organism evidence="4 5">
    <name type="scientific">Mycoplasmopsis edwardii</name>
    <dbReference type="NCBI Taxonomy" id="53558"/>
    <lineage>
        <taxon>Bacteria</taxon>
        <taxon>Bacillati</taxon>
        <taxon>Mycoplasmatota</taxon>
        <taxon>Mycoplasmoidales</taxon>
        <taxon>Metamycoplasmataceae</taxon>
        <taxon>Mycoplasmopsis</taxon>
    </lineage>
</organism>
<gene>
    <name evidence="4" type="primary">polC_1</name>
    <name evidence="4" type="ORF">NCTC10132_01391</name>
</gene>
<dbReference type="InterPro" id="IPR004013">
    <property type="entry name" value="PHP_dom"/>
</dbReference>
<keyword evidence="4" id="KW-0808">Transferase</keyword>
<reference evidence="5" key="1">
    <citation type="submission" date="2018-06" db="EMBL/GenBank/DDBJ databases">
        <authorList>
            <consortium name="Pathogen Informatics"/>
        </authorList>
    </citation>
    <scope>NUCLEOTIDE SEQUENCE [LARGE SCALE GENOMIC DNA]</scope>
    <source>
        <strain evidence="5">NCTC10132</strain>
    </source>
</reference>
<evidence type="ECO:0000259" key="2">
    <source>
        <dbReference type="SMART" id="SM00479"/>
    </source>
</evidence>
<accession>A0A3B0PMZ0</accession>
<dbReference type="GO" id="GO:0003676">
    <property type="term" value="F:nucleic acid binding"/>
    <property type="evidence" value="ECO:0007669"/>
    <property type="project" value="InterPro"/>
</dbReference>
<dbReference type="GO" id="GO:0003887">
    <property type="term" value="F:DNA-directed DNA polymerase activity"/>
    <property type="evidence" value="ECO:0007669"/>
    <property type="project" value="UniProtKB-EC"/>
</dbReference>
<dbReference type="KEGG" id="medw:NCTC10132_01391"/>
<dbReference type="InterPro" id="IPR013520">
    <property type="entry name" value="Ribonucl_H"/>
</dbReference>
<keyword evidence="4" id="KW-0548">Nucleotidyltransferase</keyword>
<dbReference type="SUPFAM" id="SSF89550">
    <property type="entry name" value="PHP domain-like"/>
    <property type="match status" value="1"/>
</dbReference>
<dbReference type="CDD" id="cd06127">
    <property type="entry name" value="DEDDh"/>
    <property type="match status" value="1"/>
</dbReference>
<dbReference type="Gene3D" id="3.30.420.10">
    <property type="entry name" value="Ribonuclease H-like superfamily/Ribonuclease H"/>
    <property type="match status" value="1"/>
</dbReference>
<keyword evidence="5" id="KW-1185">Reference proteome</keyword>
<evidence type="ECO:0000259" key="3">
    <source>
        <dbReference type="SMART" id="SM00481"/>
    </source>
</evidence>
<dbReference type="Pfam" id="PF00929">
    <property type="entry name" value="RNase_T"/>
    <property type="match status" value="1"/>
</dbReference>
<dbReference type="Proteomes" id="UP000257559">
    <property type="component" value="Chromosome"/>
</dbReference>
<name>A0A3B0PMZ0_9BACT</name>
<dbReference type="SMART" id="SM00479">
    <property type="entry name" value="EXOIII"/>
    <property type="match status" value="1"/>
</dbReference>
<evidence type="ECO:0000313" key="5">
    <source>
        <dbReference type="Proteomes" id="UP000257559"/>
    </source>
</evidence>
<dbReference type="Gene3D" id="3.20.20.140">
    <property type="entry name" value="Metal-dependent hydrolases"/>
    <property type="match status" value="1"/>
</dbReference>
<feature type="domain" description="Polymerase/histidinol phosphatase N-terminal" evidence="3">
    <location>
        <begin position="1"/>
        <end position="60"/>
    </location>
</feature>
<dbReference type="InterPro" id="IPR012337">
    <property type="entry name" value="RNaseH-like_sf"/>
</dbReference>
<dbReference type="GO" id="GO:0005829">
    <property type="term" value="C:cytosol"/>
    <property type="evidence" value="ECO:0007669"/>
    <property type="project" value="TreeGrafter"/>
</dbReference>
<sequence>MNAMDGLLEASDIVNIAKKFGHSSVAILDSTSAQSFPKFYTSAKDAGIKPIYGVSFDVINRNNMAFLNEFENQKLLESTYVIFDIETTHLSPKLGELIEFGATIIENNEIKDKIQFFVKAKKPLSDFTIELTKITDQILEAEGIELDEALNKIYNILNNKVAVAHNANFDMNFVVQKFLENGLTPPKTVYMDSLVVSKLVSPESKKHKLGDFCKAMNVDYDTNIAHRADYDAEVLARAMLKAFEIFISNNVTDFNELYNYLPSGNEFFKKVNTYNNQISIIALNQAGLKELFKLVSLASVERQFNGPKLFW</sequence>
<dbReference type="EMBL" id="LS991951">
    <property type="protein sequence ID" value="SYV98019.1"/>
    <property type="molecule type" value="Genomic_DNA"/>
</dbReference>
<dbReference type="Pfam" id="PF02811">
    <property type="entry name" value="PHP"/>
    <property type="match status" value="1"/>
</dbReference>
<dbReference type="EC" id="2.7.7.7" evidence="4"/>
<feature type="non-terminal residue" evidence="4">
    <location>
        <position position="311"/>
    </location>
</feature>
<feature type="domain" description="Exonuclease" evidence="2">
    <location>
        <begin position="79"/>
        <end position="248"/>
    </location>
</feature>
<dbReference type="InterPro" id="IPR003141">
    <property type="entry name" value="Pol/His_phosphatase_N"/>
</dbReference>
<evidence type="ECO:0000256" key="1">
    <source>
        <dbReference type="ARBA" id="ARBA00022839"/>
    </source>
</evidence>
<keyword evidence="1" id="KW-0540">Nuclease</keyword>
<keyword evidence="1" id="KW-0378">Hydrolase</keyword>
<keyword evidence="1" id="KW-0269">Exonuclease</keyword>
<dbReference type="PANTHER" id="PTHR30231:SF41">
    <property type="entry name" value="DNA POLYMERASE III SUBUNIT EPSILON"/>
    <property type="match status" value="1"/>
</dbReference>
<dbReference type="SUPFAM" id="SSF53098">
    <property type="entry name" value="Ribonuclease H-like"/>
    <property type="match status" value="1"/>
</dbReference>
<dbReference type="PANTHER" id="PTHR30231">
    <property type="entry name" value="DNA POLYMERASE III SUBUNIT EPSILON"/>
    <property type="match status" value="1"/>
</dbReference>
<dbReference type="GO" id="GO:0045004">
    <property type="term" value="P:DNA replication proofreading"/>
    <property type="evidence" value="ECO:0007669"/>
    <property type="project" value="TreeGrafter"/>
</dbReference>
<proteinExistence type="predicted"/>
<protein>
    <submittedName>
        <fullName evidence="4">DNA polymerase III polC-type</fullName>
        <ecNumber evidence="4">2.7.7.7</ecNumber>
    </submittedName>
</protein>
<dbReference type="InterPro" id="IPR036397">
    <property type="entry name" value="RNaseH_sf"/>
</dbReference>
<dbReference type="GO" id="GO:0008408">
    <property type="term" value="F:3'-5' exonuclease activity"/>
    <property type="evidence" value="ECO:0007669"/>
    <property type="project" value="TreeGrafter"/>
</dbReference>
<dbReference type="AlphaFoldDB" id="A0A3B0PMZ0"/>
<dbReference type="SMART" id="SM00481">
    <property type="entry name" value="POLIIIAc"/>
    <property type="match status" value="1"/>
</dbReference>
<dbReference type="FunFam" id="3.30.420.10:FF:000045">
    <property type="entry name" value="3'-5' exonuclease DinG"/>
    <property type="match status" value="1"/>
</dbReference>
<evidence type="ECO:0000313" key="4">
    <source>
        <dbReference type="EMBL" id="SYV98019.1"/>
    </source>
</evidence>
<dbReference type="InterPro" id="IPR016195">
    <property type="entry name" value="Pol/histidinol_Pase-like"/>
</dbReference>